<evidence type="ECO:0000259" key="1">
    <source>
        <dbReference type="Pfam" id="PF13032"/>
    </source>
</evidence>
<evidence type="ECO:0000259" key="2">
    <source>
        <dbReference type="Pfam" id="PF13111"/>
    </source>
</evidence>
<reference evidence="4 5" key="1">
    <citation type="submission" date="2019-02" db="EMBL/GenBank/DDBJ databases">
        <authorList>
            <consortium name="Pathogen Informatics"/>
        </authorList>
    </citation>
    <scope>NUCLEOTIDE SEQUENCE [LARGE SCALE GENOMIC DNA]</scope>
    <source>
        <strain evidence="4 5">3012STDY6756504</strain>
    </source>
</reference>
<organism evidence="4 5">
    <name type="scientific">Nocardia cyriacigeorgica</name>
    <dbReference type="NCBI Taxonomy" id="135487"/>
    <lineage>
        <taxon>Bacteria</taxon>
        <taxon>Bacillati</taxon>
        <taxon>Actinomycetota</taxon>
        <taxon>Actinomycetes</taxon>
        <taxon>Mycobacteriales</taxon>
        <taxon>Nocardiaceae</taxon>
        <taxon>Nocardia</taxon>
    </lineage>
</organism>
<dbReference type="InterPro" id="IPR024996">
    <property type="entry name" value="RNaseH_pPIWI_RE"/>
</dbReference>
<evidence type="ECO:0000313" key="4">
    <source>
        <dbReference type="EMBL" id="VFA96298.1"/>
    </source>
</evidence>
<accession>A0A4U8W4E1</accession>
<proteinExistence type="predicted"/>
<sequence length="901" mass="100083">MTTTTAIQRPALPKETITFTAFEFTSTDLTLSLHSAAFPTRWARILREQWYIDPAHRGRNLPTYALIELIASLDAHIVAVARDLDDPHWLRAHREVDSEVLKVAVAAWASTEITPRQPELDWEAMLAGDEFEWHPETVNLAEWGTRPNGTSDVASHCYQVLPGYLAGLVVSHGITIQDKKRTFILGPLRSDGVRSAVSWPPESMAGPTGDALWSYQITFQLETIPTRPTPVVLADLSVVRYAYLPMRYVPKAPRRGKSISIWMYASKGFLRSPERPTIVEATAKRRKIDGEWRWHWDAGLSRALARLTTRRVPDPHQVIMEPGMATSRSTDDGIVALAVYQNGMMMQRPEEPTKPNDNRQRSKSIRHLVATGFQPVDHVQVHQELEHLVVQAGLTTVPSLTPYKAKHVDRRLPRRQPQDAHYELELWTQNSDTREAVLTAISHESGLGLTPVDNPDPATFQFGGHYTLTVSTQSIGRLASGIDVPTATDDAETTAKEAERRRARDQRITEIVETLPPRAIPTAAVVEIDTPDLFSRLDKLDPKNQIKAGFATARRTPNCLNPIETRQHADEEAANANQSVKAKKRAQRADGTLFRAGDIKRAAAAVLDSLRQAGRTTLLPEPPGIPGSCEIIGVWLEKHGGTQIPIIIRHTTDGQVQAQLFGSGSLRTLAYPELPAALVAGEGRLSRTHPEARQQLIDVLVGAIDPGATHDRVLLVRAGNLRNRGWAWLQDQHITPQRLHLPGVDPADEESTALKPTDLPGLRVVRLRERSSAGEVPRAFVSYTELDDTGTETEKYARASGLYPLNDNVYYGIAPRADQQQTPLAATKLDPDRPGAARVLGWNPNPLEIIPAFTQEHDDPAELAAYVNHLRRAHLHTTITTQMPLPLHLARLADEYLKCIE</sequence>
<dbReference type="Pfam" id="PF13111">
    <property type="entry name" value="pPIWI_RE_X"/>
    <property type="match status" value="1"/>
</dbReference>
<dbReference type="Pfam" id="PF13032">
    <property type="entry name" value="RNaseH_pPIWI_RE"/>
    <property type="match status" value="1"/>
</dbReference>
<evidence type="ECO:0000259" key="3">
    <source>
        <dbReference type="Pfam" id="PF18157"/>
    </source>
</evidence>
<feature type="domain" description="pPIWI-RE RNaseH" evidence="1">
    <location>
        <begin position="640"/>
        <end position="896"/>
    </location>
</feature>
<protein>
    <recommendedName>
        <fullName evidence="6">DUF3893 domain-containing protein</fullName>
    </recommendedName>
</protein>
<dbReference type="Pfam" id="PF18157">
    <property type="entry name" value="MID_pPIWI_RE"/>
    <property type="match status" value="1"/>
</dbReference>
<dbReference type="EMBL" id="LR215973">
    <property type="protein sequence ID" value="VFA96298.1"/>
    <property type="molecule type" value="Genomic_DNA"/>
</dbReference>
<dbReference type="RefSeq" id="WP_130915505.1">
    <property type="nucleotide sequence ID" value="NZ_LR215973.1"/>
</dbReference>
<evidence type="ECO:0008006" key="6">
    <source>
        <dbReference type="Google" id="ProtNLM"/>
    </source>
</evidence>
<dbReference type="AlphaFoldDB" id="A0A4U8W4E1"/>
<feature type="domain" description="pPIWI-RE module N-terminal" evidence="2">
    <location>
        <begin position="21"/>
        <end position="422"/>
    </location>
</feature>
<feature type="domain" description="Prokaryotic pPIWI-RE MID" evidence="3">
    <location>
        <begin position="467"/>
        <end position="617"/>
    </location>
</feature>
<gene>
    <name evidence="4" type="ORF">NCTC10797_00047</name>
</gene>
<dbReference type="Proteomes" id="UP000290439">
    <property type="component" value="Chromosome"/>
</dbReference>
<name>A0A4U8W4E1_9NOCA</name>
<dbReference type="InterPro" id="IPR025085">
    <property type="entry name" value="pPIWI_RE_X"/>
</dbReference>
<evidence type="ECO:0000313" key="5">
    <source>
        <dbReference type="Proteomes" id="UP000290439"/>
    </source>
</evidence>
<dbReference type="InterPro" id="IPR040496">
    <property type="entry name" value="MID_pPIWI_RE"/>
</dbReference>